<evidence type="ECO:0000256" key="1">
    <source>
        <dbReference type="SAM" id="MobiDB-lite"/>
    </source>
</evidence>
<name>A0A8K0RFJ6_9PLEO</name>
<evidence type="ECO:0000313" key="2">
    <source>
        <dbReference type="EMBL" id="KAH7093672.1"/>
    </source>
</evidence>
<dbReference type="AlphaFoldDB" id="A0A8K0RFJ6"/>
<keyword evidence="3" id="KW-1185">Reference proteome</keyword>
<sequence>MQSVPLHPGPGTGPPPYFTDFTPSSSGSATPSKGPQPPKFPPQRSIPVPTPASDRADPARSPSMNGGSVHLNPLAGNHPDIAGHEASLRGRERALQEKQAALDRRAAEIADGEAALTHREAAFADIVDRELAIARRQEKLDIRDAILQSRASQMTRLEAGTEKLKRVCQHLNAREVSLNNREAIYGGHQRCDISLHRRKTILVRREAEVERYMSGVPKSQRMGRYLPGAYDSDEDF</sequence>
<reference evidence="2" key="1">
    <citation type="journal article" date="2021" name="Nat. Commun.">
        <title>Genetic determinants of endophytism in the Arabidopsis root mycobiome.</title>
        <authorList>
            <person name="Mesny F."/>
            <person name="Miyauchi S."/>
            <person name="Thiergart T."/>
            <person name="Pickel B."/>
            <person name="Atanasova L."/>
            <person name="Karlsson M."/>
            <person name="Huettel B."/>
            <person name="Barry K.W."/>
            <person name="Haridas S."/>
            <person name="Chen C."/>
            <person name="Bauer D."/>
            <person name="Andreopoulos W."/>
            <person name="Pangilinan J."/>
            <person name="LaButti K."/>
            <person name="Riley R."/>
            <person name="Lipzen A."/>
            <person name="Clum A."/>
            <person name="Drula E."/>
            <person name="Henrissat B."/>
            <person name="Kohler A."/>
            <person name="Grigoriev I.V."/>
            <person name="Martin F.M."/>
            <person name="Hacquard S."/>
        </authorList>
    </citation>
    <scope>NUCLEOTIDE SEQUENCE</scope>
    <source>
        <strain evidence="2">MPI-SDFR-AT-0120</strain>
    </source>
</reference>
<feature type="compositionally biased region" description="Pro residues" evidence="1">
    <location>
        <begin position="7"/>
        <end position="17"/>
    </location>
</feature>
<dbReference type="EMBL" id="JAGMVJ010000002">
    <property type="protein sequence ID" value="KAH7093672.1"/>
    <property type="molecule type" value="Genomic_DNA"/>
</dbReference>
<comment type="caution">
    <text evidence="2">The sequence shown here is derived from an EMBL/GenBank/DDBJ whole genome shotgun (WGS) entry which is preliminary data.</text>
</comment>
<dbReference type="Proteomes" id="UP000813461">
    <property type="component" value="Unassembled WGS sequence"/>
</dbReference>
<evidence type="ECO:0000313" key="3">
    <source>
        <dbReference type="Proteomes" id="UP000813461"/>
    </source>
</evidence>
<gene>
    <name evidence="2" type="ORF">FB567DRAFT_588095</name>
</gene>
<proteinExistence type="predicted"/>
<organism evidence="2 3">
    <name type="scientific">Paraphoma chrysanthemicola</name>
    <dbReference type="NCBI Taxonomy" id="798071"/>
    <lineage>
        <taxon>Eukaryota</taxon>
        <taxon>Fungi</taxon>
        <taxon>Dikarya</taxon>
        <taxon>Ascomycota</taxon>
        <taxon>Pezizomycotina</taxon>
        <taxon>Dothideomycetes</taxon>
        <taxon>Pleosporomycetidae</taxon>
        <taxon>Pleosporales</taxon>
        <taxon>Pleosporineae</taxon>
        <taxon>Phaeosphaeriaceae</taxon>
        <taxon>Paraphoma</taxon>
    </lineage>
</organism>
<feature type="region of interest" description="Disordered" evidence="1">
    <location>
        <begin position="1"/>
        <end position="82"/>
    </location>
</feature>
<accession>A0A8K0RFJ6</accession>
<protein>
    <submittedName>
        <fullName evidence="2">Uncharacterized protein</fullName>
    </submittedName>
</protein>